<evidence type="ECO:0000256" key="4">
    <source>
        <dbReference type="ARBA" id="ARBA00022722"/>
    </source>
</evidence>
<dbReference type="PANTHER" id="PTHR15503">
    <property type="entry name" value="LDOC1 RELATED"/>
    <property type="match status" value="1"/>
</dbReference>
<dbReference type="CDD" id="cd01647">
    <property type="entry name" value="RT_LTR"/>
    <property type="match status" value="1"/>
</dbReference>
<dbReference type="PROSITE" id="PS50878">
    <property type="entry name" value="RT_POL"/>
    <property type="match status" value="1"/>
</dbReference>
<keyword evidence="6" id="KW-0378">Hydrolase</keyword>
<sequence>MQTRSQSELQQLQESVAALSALVQDLRTTMDERHDSTVAAISALQRRSSSPPPSLMVPSSPPLPSEVAPEVEPLPSPPKIHLQLFDGSNPLDWLFHADQFFAYYAVPPKLRLRRISCYMSGDALAWFQWMHNNGLLSTWQEFVSALELRFGPSSYENHRQALFKLRQSGSIVDYQREFEQLCNRVVGLSPETVLDCFLSGLLPEFQREMAIFQPRSISQAIGLAKLLESKFNDRPFLGRAIPAPSPLSRTAAPVLTAPVSAAPRSAPPVFPARPALPIKRLSPAKMQARRAKGLCFNCDEKFYSGHRCRPKQFLLLLADEDAPPASSVSLDCLDDDCSSPLASDTPPPLPVSLLSSSSPIPSHFHLSIDAVSGMQSPRTLRLTVYIQGRPVSVLVDSGSSHNILQPRIAQLLDLKVHLIVPFSVLVGNGASIGCSGVCSDVPIQLQQHAFRISFYLLPVHGADVILGVQWLRTLGPFVSDFSIPSMQFYYDGSLVVLVCVASVHAVSMLPVEDATRFPLTSLALDVSADLAALLQRYAAVFALPRGLPPPRAHDHRIHLVPNAHPVASRPYRYPHFQRKVMATLISEMLRDGLIRPSTSPYSSPVLLVRKKDGSWRFCTDYRALNAITVKDRFSIPAIDELLDELHGAAYFSKLDLRSGYHQIRMCPEDITKTAFRSVDGHYEFVVMPFGLTNAPSIFQSAMNDLFRPNLRR</sequence>
<evidence type="ECO:0000256" key="6">
    <source>
        <dbReference type="ARBA" id="ARBA00022801"/>
    </source>
</evidence>
<evidence type="ECO:0000313" key="10">
    <source>
        <dbReference type="Proteomes" id="UP000504604"/>
    </source>
</evidence>
<reference evidence="11" key="1">
    <citation type="submission" date="2025-08" db="UniProtKB">
        <authorList>
            <consortium name="RefSeq"/>
        </authorList>
    </citation>
    <scope>IDENTIFICATION</scope>
</reference>
<dbReference type="InterPro" id="IPR005162">
    <property type="entry name" value="Retrotrans_gag_dom"/>
</dbReference>
<evidence type="ECO:0000259" key="9">
    <source>
        <dbReference type="PROSITE" id="PS50878"/>
    </source>
</evidence>
<gene>
    <name evidence="11" type="primary">LOC105162605</name>
</gene>
<dbReference type="RefSeq" id="XP_011078981.1">
    <property type="nucleotide sequence ID" value="XM_011080679.1"/>
</dbReference>
<evidence type="ECO:0000313" key="11">
    <source>
        <dbReference type="RefSeq" id="XP_011078981.1"/>
    </source>
</evidence>
<evidence type="ECO:0000256" key="8">
    <source>
        <dbReference type="SAM" id="MobiDB-lite"/>
    </source>
</evidence>
<feature type="compositionally biased region" description="Pro residues" evidence="8">
    <location>
        <begin position="50"/>
        <end position="64"/>
    </location>
</feature>
<dbReference type="Proteomes" id="UP000504604">
    <property type="component" value="Linkage group LG5"/>
</dbReference>
<dbReference type="InParanoid" id="A0A6I9T715"/>
<dbReference type="SUPFAM" id="SSF56672">
    <property type="entry name" value="DNA/RNA polymerases"/>
    <property type="match status" value="1"/>
</dbReference>
<evidence type="ECO:0000256" key="3">
    <source>
        <dbReference type="ARBA" id="ARBA00022695"/>
    </source>
</evidence>
<keyword evidence="2" id="KW-0808">Transferase</keyword>
<keyword evidence="10" id="KW-1185">Reference proteome</keyword>
<evidence type="ECO:0000256" key="2">
    <source>
        <dbReference type="ARBA" id="ARBA00022679"/>
    </source>
</evidence>
<dbReference type="FunFam" id="3.10.10.10:FF:000007">
    <property type="entry name" value="Retrovirus-related Pol polyprotein from transposon 17.6-like Protein"/>
    <property type="match status" value="1"/>
</dbReference>
<proteinExistence type="predicted"/>
<organism evidence="10 11">
    <name type="scientific">Sesamum indicum</name>
    <name type="common">Oriental sesame</name>
    <name type="synonym">Sesamum orientale</name>
    <dbReference type="NCBI Taxonomy" id="4182"/>
    <lineage>
        <taxon>Eukaryota</taxon>
        <taxon>Viridiplantae</taxon>
        <taxon>Streptophyta</taxon>
        <taxon>Embryophyta</taxon>
        <taxon>Tracheophyta</taxon>
        <taxon>Spermatophyta</taxon>
        <taxon>Magnoliopsida</taxon>
        <taxon>eudicotyledons</taxon>
        <taxon>Gunneridae</taxon>
        <taxon>Pentapetalae</taxon>
        <taxon>asterids</taxon>
        <taxon>lamiids</taxon>
        <taxon>Lamiales</taxon>
        <taxon>Pedaliaceae</taxon>
        <taxon>Sesamum</taxon>
    </lineage>
</organism>
<dbReference type="GO" id="GO:0003964">
    <property type="term" value="F:RNA-directed DNA polymerase activity"/>
    <property type="evidence" value="ECO:0007669"/>
    <property type="project" value="UniProtKB-KW"/>
</dbReference>
<dbReference type="InterPro" id="IPR000477">
    <property type="entry name" value="RT_dom"/>
</dbReference>
<dbReference type="CDD" id="cd00303">
    <property type="entry name" value="retropepsin_like"/>
    <property type="match status" value="1"/>
</dbReference>
<dbReference type="Gene3D" id="2.40.70.10">
    <property type="entry name" value="Acid Proteases"/>
    <property type="match status" value="1"/>
</dbReference>
<keyword evidence="4" id="KW-0540">Nuclease</keyword>
<keyword evidence="7" id="KW-0695">RNA-directed DNA polymerase</keyword>
<evidence type="ECO:0000256" key="1">
    <source>
        <dbReference type="ARBA" id="ARBA00022670"/>
    </source>
</evidence>
<dbReference type="PROSITE" id="PS00141">
    <property type="entry name" value="ASP_PROTEASE"/>
    <property type="match status" value="1"/>
</dbReference>
<evidence type="ECO:0000256" key="7">
    <source>
        <dbReference type="ARBA" id="ARBA00022918"/>
    </source>
</evidence>
<dbReference type="InterPro" id="IPR021109">
    <property type="entry name" value="Peptidase_aspartic_dom_sf"/>
</dbReference>
<evidence type="ECO:0000256" key="5">
    <source>
        <dbReference type="ARBA" id="ARBA00022759"/>
    </source>
</evidence>
<dbReference type="KEGG" id="sind:105162605"/>
<accession>A0A6I9T715</accession>
<dbReference type="GO" id="GO:0006508">
    <property type="term" value="P:proteolysis"/>
    <property type="evidence" value="ECO:0007669"/>
    <property type="project" value="UniProtKB-KW"/>
</dbReference>
<name>A0A6I9T715_SESIN</name>
<dbReference type="GO" id="GO:0004190">
    <property type="term" value="F:aspartic-type endopeptidase activity"/>
    <property type="evidence" value="ECO:0007669"/>
    <property type="project" value="InterPro"/>
</dbReference>
<dbReference type="GO" id="GO:0004519">
    <property type="term" value="F:endonuclease activity"/>
    <property type="evidence" value="ECO:0007669"/>
    <property type="project" value="UniProtKB-KW"/>
</dbReference>
<dbReference type="SUPFAM" id="SSF50630">
    <property type="entry name" value="Acid proteases"/>
    <property type="match status" value="1"/>
</dbReference>
<keyword evidence="5" id="KW-0255">Endonuclease</keyword>
<keyword evidence="3" id="KW-0548">Nucleotidyltransferase</keyword>
<dbReference type="InterPro" id="IPR001969">
    <property type="entry name" value="Aspartic_peptidase_AS"/>
</dbReference>
<dbReference type="Pfam" id="PF08284">
    <property type="entry name" value="RVP_2"/>
    <property type="match status" value="1"/>
</dbReference>
<dbReference type="Gene3D" id="3.10.10.10">
    <property type="entry name" value="HIV Type 1 Reverse Transcriptase, subunit A, domain 1"/>
    <property type="match status" value="1"/>
</dbReference>
<feature type="domain" description="Reverse transcriptase" evidence="9">
    <location>
        <begin position="589"/>
        <end position="712"/>
    </location>
</feature>
<keyword evidence="1" id="KW-0645">Protease</keyword>
<dbReference type="InterPro" id="IPR032567">
    <property type="entry name" value="RTL1-rel"/>
</dbReference>
<dbReference type="InterPro" id="IPR043502">
    <property type="entry name" value="DNA/RNA_pol_sf"/>
</dbReference>
<dbReference type="OrthoDB" id="1743130at2759"/>
<feature type="region of interest" description="Disordered" evidence="8">
    <location>
        <begin position="43"/>
        <end position="72"/>
    </location>
</feature>
<dbReference type="PANTHER" id="PTHR15503:SF22">
    <property type="entry name" value="TRANSPOSON TY3-I GAG POLYPROTEIN"/>
    <property type="match status" value="1"/>
</dbReference>
<dbReference type="GeneID" id="105162605"/>
<protein>
    <submittedName>
        <fullName evidence="11">Uncharacterized protein LOC105162605</fullName>
    </submittedName>
</protein>
<dbReference type="AlphaFoldDB" id="A0A6I9T715"/>
<dbReference type="Pfam" id="PF03732">
    <property type="entry name" value="Retrotrans_gag"/>
    <property type="match status" value="1"/>
</dbReference>
<dbReference type="Pfam" id="PF00078">
    <property type="entry name" value="RVT_1"/>
    <property type="match status" value="1"/>
</dbReference>